<protein>
    <recommendedName>
        <fullName evidence="7">Catalase-related peroxidase</fullName>
        <ecNumber evidence="7">1.11.1.-</ecNumber>
    </recommendedName>
</protein>
<evidence type="ECO:0000313" key="13">
    <source>
        <dbReference type="Proteomes" id="UP000811899"/>
    </source>
</evidence>
<dbReference type="Proteomes" id="UP000811899">
    <property type="component" value="Unassembled WGS sequence"/>
</dbReference>
<evidence type="ECO:0000256" key="4">
    <source>
        <dbReference type="ARBA" id="ARBA00022723"/>
    </source>
</evidence>
<comment type="function">
    <text evidence="7">Has an organic peroxide-dependent peroxidase activity.</text>
</comment>
<dbReference type="PROSITE" id="PS51402">
    <property type="entry name" value="CATALASE_3"/>
    <property type="match status" value="1"/>
</dbReference>
<evidence type="ECO:0000256" key="3">
    <source>
        <dbReference type="ARBA" id="ARBA00022617"/>
    </source>
</evidence>
<dbReference type="PANTHER" id="PTHR11465:SF9">
    <property type="entry name" value="CATALASE"/>
    <property type="match status" value="1"/>
</dbReference>
<sequence>MNWIKFAVTLAASVAVIAPRLVNAEDAPVAVQIVDALNKHFGVHPGYRANHAKGIVVKGSFKGSPEAVAVSKSPLFAGEKLPVTVRFSDAGGLPDVHDASPVANPHGMAIKFHLPNGGESDIVVNSLKFFPVATPEEFRDLQLAAATTPPGSPMSAQFKTFLASHPSVGRANATLGIPASFADEQYYGINAFVFTNRAGRKQAVRYIIEPEKIVHLSKEEGAKKSPNYLMDDLLVRLAKGVVTFHLKAQLAAAGDPTKDPTQPWPEDRKVVDLGVLTIDKSVADSIAAQKELLFLPGRLTDGIEPSDDPLIAARDSSYAVSFGRRNLTP</sequence>
<dbReference type="PRINTS" id="PR00067">
    <property type="entry name" value="CATALASE"/>
</dbReference>
<evidence type="ECO:0000256" key="10">
    <source>
        <dbReference type="SAM" id="SignalP"/>
    </source>
</evidence>
<dbReference type="EC" id="1.11.1.-" evidence="7"/>
<dbReference type="PANTHER" id="PTHR11465">
    <property type="entry name" value="CATALASE"/>
    <property type="match status" value="1"/>
</dbReference>
<evidence type="ECO:0000259" key="11">
    <source>
        <dbReference type="SMART" id="SM01060"/>
    </source>
</evidence>
<keyword evidence="3 7" id="KW-0349">Heme</keyword>
<dbReference type="SMART" id="SM01060">
    <property type="entry name" value="Catalase"/>
    <property type="match status" value="1"/>
</dbReference>
<evidence type="ECO:0000256" key="9">
    <source>
        <dbReference type="PIRSR" id="PIRSR000296-2"/>
    </source>
</evidence>
<evidence type="ECO:0000256" key="2">
    <source>
        <dbReference type="ARBA" id="ARBA00022559"/>
    </source>
</evidence>
<dbReference type="InterPro" id="IPR024168">
    <property type="entry name" value="Catalase_SrpA-type_pred"/>
</dbReference>
<keyword evidence="2 7" id="KW-0575">Peroxidase</keyword>
<reference evidence="12 13" key="1">
    <citation type="submission" date="2021-05" db="EMBL/GenBank/DDBJ databases">
        <title>The draft genome of Geobacter pelophilus DSM 12255.</title>
        <authorList>
            <person name="Xu Z."/>
            <person name="Masuda Y."/>
            <person name="Itoh H."/>
            <person name="Senoo K."/>
        </authorList>
    </citation>
    <scope>NUCLEOTIDE SEQUENCE [LARGE SCALE GENOMIC DNA]</scope>
    <source>
        <strain evidence="12 13">DSM 12255</strain>
    </source>
</reference>
<dbReference type="EMBL" id="JAHCVJ010000005">
    <property type="protein sequence ID" value="MBT0665263.1"/>
    <property type="molecule type" value="Genomic_DNA"/>
</dbReference>
<evidence type="ECO:0000256" key="5">
    <source>
        <dbReference type="ARBA" id="ARBA00023002"/>
    </source>
</evidence>
<evidence type="ECO:0000256" key="6">
    <source>
        <dbReference type="ARBA" id="ARBA00023004"/>
    </source>
</evidence>
<dbReference type="InterPro" id="IPR020835">
    <property type="entry name" value="Catalase_sf"/>
</dbReference>
<keyword evidence="5 7" id="KW-0560">Oxidoreductase</keyword>
<keyword evidence="13" id="KW-1185">Reference proteome</keyword>
<evidence type="ECO:0000256" key="7">
    <source>
        <dbReference type="PIRNR" id="PIRNR000296"/>
    </source>
</evidence>
<feature type="chain" id="PRO_5043823187" description="Catalase-related peroxidase" evidence="10">
    <location>
        <begin position="25"/>
        <end position="329"/>
    </location>
</feature>
<comment type="caution">
    <text evidence="12">The sequence shown here is derived from an EMBL/GenBank/DDBJ whole genome shotgun (WGS) entry which is preliminary data.</text>
</comment>
<dbReference type="Gene3D" id="2.40.180.10">
    <property type="entry name" value="Catalase core domain"/>
    <property type="match status" value="1"/>
</dbReference>
<feature type="domain" description="Catalase core" evidence="11">
    <location>
        <begin position="9"/>
        <end position="329"/>
    </location>
</feature>
<dbReference type="RefSeq" id="WP_214172036.1">
    <property type="nucleotide sequence ID" value="NZ_JAHCVJ010000005.1"/>
</dbReference>
<dbReference type="Gene3D" id="1.20.1280.120">
    <property type="match status" value="1"/>
</dbReference>
<keyword evidence="4 7" id="KW-0479">Metal-binding</keyword>
<organism evidence="12 13">
    <name type="scientific">Geoanaerobacter pelophilus</name>
    <dbReference type="NCBI Taxonomy" id="60036"/>
    <lineage>
        <taxon>Bacteria</taxon>
        <taxon>Pseudomonadati</taxon>
        <taxon>Thermodesulfobacteriota</taxon>
        <taxon>Desulfuromonadia</taxon>
        <taxon>Geobacterales</taxon>
        <taxon>Geobacteraceae</taxon>
        <taxon>Geoanaerobacter</taxon>
    </lineage>
</organism>
<dbReference type="GO" id="GO:0046872">
    <property type="term" value="F:metal ion binding"/>
    <property type="evidence" value="ECO:0007669"/>
    <property type="project" value="UniProtKB-KW"/>
</dbReference>
<accession>A0AAW4L312</accession>
<dbReference type="GO" id="GO:0042542">
    <property type="term" value="P:response to hydrogen peroxide"/>
    <property type="evidence" value="ECO:0007669"/>
    <property type="project" value="TreeGrafter"/>
</dbReference>
<dbReference type="InterPro" id="IPR018028">
    <property type="entry name" value="Catalase"/>
</dbReference>
<name>A0AAW4L312_9BACT</name>
<dbReference type="GO" id="GO:0042744">
    <property type="term" value="P:hydrogen peroxide catabolic process"/>
    <property type="evidence" value="ECO:0007669"/>
    <property type="project" value="TreeGrafter"/>
</dbReference>
<feature type="binding site" description="axial binding residue" evidence="9">
    <location>
        <position position="318"/>
    </location>
    <ligand>
        <name>heme</name>
        <dbReference type="ChEBI" id="CHEBI:30413"/>
    </ligand>
    <ligandPart>
        <name>Fe</name>
        <dbReference type="ChEBI" id="CHEBI:18248"/>
    </ligandPart>
</feature>
<dbReference type="SUPFAM" id="SSF56634">
    <property type="entry name" value="Heme-dependent catalase-like"/>
    <property type="match status" value="1"/>
</dbReference>
<dbReference type="Pfam" id="PF00199">
    <property type="entry name" value="Catalase"/>
    <property type="match status" value="1"/>
</dbReference>
<dbReference type="GO" id="GO:0004096">
    <property type="term" value="F:catalase activity"/>
    <property type="evidence" value="ECO:0007669"/>
    <property type="project" value="InterPro"/>
</dbReference>
<comment type="similarity">
    <text evidence="1 7">Belongs to the catalase family.</text>
</comment>
<dbReference type="InterPro" id="IPR011614">
    <property type="entry name" value="Catalase_core"/>
</dbReference>
<dbReference type="PIRSF" id="PIRSF000296">
    <property type="entry name" value="SrpA"/>
    <property type="match status" value="1"/>
</dbReference>
<evidence type="ECO:0000256" key="8">
    <source>
        <dbReference type="PIRSR" id="PIRSR000296-1"/>
    </source>
</evidence>
<evidence type="ECO:0000313" key="12">
    <source>
        <dbReference type="EMBL" id="MBT0665263.1"/>
    </source>
</evidence>
<feature type="active site" evidence="8">
    <location>
        <position position="51"/>
    </location>
</feature>
<gene>
    <name evidence="12" type="ORF">KI809_13225</name>
</gene>
<evidence type="ECO:0000256" key="1">
    <source>
        <dbReference type="ARBA" id="ARBA00005329"/>
    </source>
</evidence>
<dbReference type="GO" id="GO:0020037">
    <property type="term" value="F:heme binding"/>
    <property type="evidence" value="ECO:0007669"/>
    <property type="project" value="InterPro"/>
</dbReference>
<feature type="signal peptide" evidence="10">
    <location>
        <begin position="1"/>
        <end position="24"/>
    </location>
</feature>
<comment type="cofactor">
    <cofactor evidence="7">
        <name>heme</name>
        <dbReference type="ChEBI" id="CHEBI:30413"/>
    </cofactor>
</comment>
<dbReference type="AlphaFoldDB" id="A0AAW4L312"/>
<keyword evidence="6 7" id="KW-0408">Iron</keyword>
<keyword evidence="10" id="KW-0732">Signal</keyword>
<proteinExistence type="inferred from homology"/>
<dbReference type="GO" id="GO:0005737">
    <property type="term" value="C:cytoplasm"/>
    <property type="evidence" value="ECO:0007669"/>
    <property type="project" value="TreeGrafter"/>
</dbReference>
<dbReference type="CDD" id="cd08153">
    <property type="entry name" value="srpA_like"/>
    <property type="match status" value="1"/>
</dbReference>